<dbReference type="KEGG" id="pbor:BSF38_04928"/>
<dbReference type="SMART" id="SM00116">
    <property type="entry name" value="CBS"/>
    <property type="match status" value="2"/>
</dbReference>
<dbReference type="Pfam" id="PF00571">
    <property type="entry name" value="CBS"/>
    <property type="match status" value="2"/>
</dbReference>
<name>A0A1U7CWV3_9BACT</name>
<dbReference type="PROSITE" id="PS51371">
    <property type="entry name" value="CBS"/>
    <property type="match status" value="2"/>
</dbReference>
<evidence type="ECO:0000313" key="4">
    <source>
        <dbReference type="EMBL" id="APW63363.1"/>
    </source>
</evidence>
<protein>
    <submittedName>
        <fullName evidence="4">Hypoxic response protein 1</fullName>
    </submittedName>
</protein>
<evidence type="ECO:0000256" key="2">
    <source>
        <dbReference type="PROSITE-ProRule" id="PRU00703"/>
    </source>
</evidence>
<reference evidence="5" key="1">
    <citation type="submission" date="2016-12" db="EMBL/GenBank/DDBJ databases">
        <title>Comparative genomics of four Isosphaeraceae planctomycetes: a common pool of plasmids and glycoside hydrolase genes.</title>
        <authorList>
            <person name="Ivanova A."/>
        </authorList>
    </citation>
    <scope>NUCLEOTIDE SEQUENCE [LARGE SCALE GENOMIC DNA]</scope>
    <source>
        <strain evidence="5">PX4</strain>
    </source>
</reference>
<evidence type="ECO:0000313" key="5">
    <source>
        <dbReference type="Proteomes" id="UP000186309"/>
    </source>
</evidence>
<dbReference type="InterPro" id="IPR000644">
    <property type="entry name" value="CBS_dom"/>
</dbReference>
<dbReference type="OrthoDB" id="5295985at2"/>
<feature type="domain" description="CBS" evidence="3">
    <location>
        <begin position="76"/>
        <end position="132"/>
    </location>
</feature>
<sequence>MLVRDVLDAKGRRVVAIDSEASVNEAIAKLVQNNIGSLPVVDHDNRLVGIFSERDVLRLFHHKGEGFGRVHIAECMTCDPVTCDIFDDVNEVMGLMSERHIAKVPVLEDLKLVGVISVGDVIKVMFDKVTTENKHLMSYIHGAI</sequence>
<proteinExistence type="predicted"/>
<feature type="domain" description="CBS" evidence="3">
    <location>
        <begin position="10"/>
        <end position="67"/>
    </location>
</feature>
<dbReference type="InterPro" id="IPR046342">
    <property type="entry name" value="CBS_dom_sf"/>
</dbReference>
<dbReference type="PANTHER" id="PTHR43080:SF2">
    <property type="entry name" value="CBS DOMAIN-CONTAINING PROTEIN"/>
    <property type="match status" value="1"/>
</dbReference>
<keyword evidence="5" id="KW-1185">Reference proteome</keyword>
<dbReference type="EMBL" id="CP019082">
    <property type="protein sequence ID" value="APW63363.1"/>
    <property type="molecule type" value="Genomic_DNA"/>
</dbReference>
<organism evidence="4 5">
    <name type="scientific">Paludisphaera borealis</name>
    <dbReference type="NCBI Taxonomy" id="1387353"/>
    <lineage>
        <taxon>Bacteria</taxon>
        <taxon>Pseudomonadati</taxon>
        <taxon>Planctomycetota</taxon>
        <taxon>Planctomycetia</taxon>
        <taxon>Isosphaerales</taxon>
        <taxon>Isosphaeraceae</taxon>
        <taxon>Paludisphaera</taxon>
    </lineage>
</organism>
<evidence type="ECO:0000256" key="1">
    <source>
        <dbReference type="ARBA" id="ARBA00023122"/>
    </source>
</evidence>
<dbReference type="SUPFAM" id="SSF54631">
    <property type="entry name" value="CBS-domain pair"/>
    <property type="match status" value="1"/>
</dbReference>
<keyword evidence="1 2" id="KW-0129">CBS domain</keyword>
<dbReference type="CDD" id="cd04623">
    <property type="entry name" value="CBS_pair_bac_euk"/>
    <property type="match status" value="1"/>
</dbReference>
<dbReference type="InterPro" id="IPR051257">
    <property type="entry name" value="Diverse_CBS-Domain"/>
</dbReference>
<dbReference type="InterPro" id="IPR044725">
    <property type="entry name" value="CBSX3_CBS_dom"/>
</dbReference>
<accession>A0A1U7CWV3</accession>
<dbReference type="PANTHER" id="PTHR43080">
    <property type="entry name" value="CBS DOMAIN-CONTAINING PROTEIN CBSX3, MITOCHONDRIAL"/>
    <property type="match status" value="1"/>
</dbReference>
<evidence type="ECO:0000259" key="3">
    <source>
        <dbReference type="PROSITE" id="PS51371"/>
    </source>
</evidence>
<dbReference type="AlphaFoldDB" id="A0A1U7CWV3"/>
<gene>
    <name evidence="4" type="primary">hrp1</name>
    <name evidence="4" type="ORF">BSF38_04928</name>
</gene>
<dbReference type="Gene3D" id="3.10.580.10">
    <property type="entry name" value="CBS-domain"/>
    <property type="match status" value="1"/>
</dbReference>
<dbReference type="Proteomes" id="UP000186309">
    <property type="component" value="Chromosome"/>
</dbReference>
<dbReference type="STRING" id="1387353.BSF38_04928"/>